<evidence type="ECO:0000313" key="9">
    <source>
        <dbReference type="EMBL" id="UNI23896.1"/>
    </source>
</evidence>
<feature type="transmembrane region" description="Helical" evidence="7">
    <location>
        <begin position="178"/>
        <end position="199"/>
    </location>
</feature>
<dbReference type="AlphaFoldDB" id="A0A9Q8QS77"/>
<feature type="transmembrane region" description="Helical" evidence="7">
    <location>
        <begin position="450"/>
        <end position="470"/>
    </location>
</feature>
<gene>
    <name evidence="9" type="ORF">JDV02_009688</name>
</gene>
<protein>
    <recommendedName>
        <fullName evidence="8">Major facilitator superfamily (MFS) profile domain-containing protein</fullName>
    </recommendedName>
</protein>
<evidence type="ECO:0000256" key="2">
    <source>
        <dbReference type="ARBA" id="ARBA00022448"/>
    </source>
</evidence>
<name>A0A9Q8QS77_9HYPO</name>
<keyword evidence="2" id="KW-0813">Transport</keyword>
<evidence type="ECO:0000313" key="10">
    <source>
        <dbReference type="Proteomes" id="UP000829364"/>
    </source>
</evidence>
<dbReference type="GeneID" id="72071633"/>
<dbReference type="GO" id="GO:0022857">
    <property type="term" value="F:transmembrane transporter activity"/>
    <property type="evidence" value="ECO:0007669"/>
    <property type="project" value="InterPro"/>
</dbReference>
<dbReference type="InterPro" id="IPR020846">
    <property type="entry name" value="MFS_dom"/>
</dbReference>
<keyword evidence="10" id="KW-1185">Reference proteome</keyword>
<reference evidence="9" key="1">
    <citation type="submission" date="2021-11" db="EMBL/GenBank/DDBJ databases">
        <title>Purpureocillium_takamizusanense_genome.</title>
        <authorList>
            <person name="Nguyen N.-H."/>
        </authorList>
    </citation>
    <scope>NUCLEOTIDE SEQUENCE</scope>
    <source>
        <strain evidence="9">PT3</strain>
    </source>
</reference>
<dbReference type="FunFam" id="1.20.1250.20:FF:000196">
    <property type="entry name" value="MFS toxin efflux pump (AflT)"/>
    <property type="match status" value="1"/>
</dbReference>
<feature type="transmembrane region" description="Helical" evidence="7">
    <location>
        <begin position="49"/>
        <end position="68"/>
    </location>
</feature>
<dbReference type="PANTHER" id="PTHR23501:SF201">
    <property type="entry name" value="MFS AFLATOXIN EFFLUX PUMP"/>
    <property type="match status" value="1"/>
</dbReference>
<feature type="domain" description="Major facilitator superfamily (MFS) profile" evidence="8">
    <location>
        <begin position="55"/>
        <end position="546"/>
    </location>
</feature>
<evidence type="ECO:0000256" key="3">
    <source>
        <dbReference type="ARBA" id="ARBA00022692"/>
    </source>
</evidence>
<feature type="transmembrane region" description="Helical" evidence="7">
    <location>
        <begin position="318"/>
        <end position="339"/>
    </location>
</feature>
<dbReference type="GO" id="GO:0005886">
    <property type="term" value="C:plasma membrane"/>
    <property type="evidence" value="ECO:0007669"/>
    <property type="project" value="TreeGrafter"/>
</dbReference>
<organism evidence="9 10">
    <name type="scientific">Purpureocillium takamizusanense</name>
    <dbReference type="NCBI Taxonomy" id="2060973"/>
    <lineage>
        <taxon>Eukaryota</taxon>
        <taxon>Fungi</taxon>
        <taxon>Dikarya</taxon>
        <taxon>Ascomycota</taxon>
        <taxon>Pezizomycotina</taxon>
        <taxon>Sordariomycetes</taxon>
        <taxon>Hypocreomycetidae</taxon>
        <taxon>Hypocreales</taxon>
        <taxon>Ophiocordycipitaceae</taxon>
        <taxon>Purpureocillium</taxon>
    </lineage>
</organism>
<comment type="subcellular location">
    <subcellularLocation>
        <location evidence="1">Membrane</location>
        <topology evidence="1">Multi-pass membrane protein</topology>
    </subcellularLocation>
</comment>
<feature type="transmembrane region" description="Helical" evidence="7">
    <location>
        <begin position="522"/>
        <end position="541"/>
    </location>
</feature>
<feature type="transmembrane region" description="Helical" evidence="7">
    <location>
        <begin position="413"/>
        <end position="429"/>
    </location>
</feature>
<dbReference type="KEGG" id="ptkz:JDV02_009688"/>
<feature type="transmembrane region" description="Helical" evidence="7">
    <location>
        <begin position="388"/>
        <end position="407"/>
    </location>
</feature>
<dbReference type="Pfam" id="PF07690">
    <property type="entry name" value="MFS_1"/>
    <property type="match status" value="1"/>
</dbReference>
<feature type="transmembrane region" description="Helical" evidence="7">
    <location>
        <begin position="144"/>
        <end position="166"/>
    </location>
</feature>
<dbReference type="OrthoDB" id="10021397at2759"/>
<feature type="transmembrane region" description="Helical" evidence="7">
    <location>
        <begin position="90"/>
        <end position="108"/>
    </location>
</feature>
<feature type="transmembrane region" description="Helical" evidence="7">
    <location>
        <begin position="120"/>
        <end position="138"/>
    </location>
</feature>
<dbReference type="InterPro" id="IPR036259">
    <property type="entry name" value="MFS_trans_sf"/>
</dbReference>
<dbReference type="EMBL" id="CP086363">
    <property type="protein sequence ID" value="UNI23896.1"/>
    <property type="molecule type" value="Genomic_DNA"/>
</dbReference>
<dbReference type="Gene3D" id="1.20.1250.20">
    <property type="entry name" value="MFS general substrate transporter like domains"/>
    <property type="match status" value="2"/>
</dbReference>
<sequence length="556" mass="58782">MVQKEASKLEDTQSPSSHDGEAGGEKGGDVSKAKTSPAAVEDATQYPSVLAANLLMVAICIAIFLVSLDRTVVATAVPRITDEFHSFGDIGWYAGAYALSGCAMQLPIGRFYSFYSPKMVYSVLLFIFIIGSAIGAGAPNSAAIIVGRAIQGVGCAGVFSGSIILLMGSIPLQKRPMYVGAAMATMSISSIIGPLIGGALTDGPGWRWCFIINIPLGMATIVVVYLTVKHIPGKEQASKTFVEKLKHLDPLGASVLIPSVICLVLALQWGGAEYAWASWRIILLLVFAGVLGIAFVVVQAKMPETATVAPKVIRQRSVLSCLLYSTCSGGAMMVVVYWIPIWFQAIKGATPVKSGEMTIPLLLSQSLSSIMAGFLVSKVVGYAPPFMLAASVIMSIGTGLLTTLKITSGHPEWIGYQVLFGFGLGFGMQQSSNAVQAILSKEDFNSAISLFFFGMQLGGSVCVCIGQNVLNQKLIGSLKDAGIAGLDPYAVLHTGATQLGKLVHNEADLEKLQFAYNKSLTSVFYVAVAVAVASIFGGLFVEWKSIKGSDRNPFED</sequence>
<dbReference type="RefSeq" id="XP_047847377.1">
    <property type="nucleotide sequence ID" value="XM_047991365.1"/>
</dbReference>
<feature type="compositionally biased region" description="Basic and acidic residues" evidence="6">
    <location>
        <begin position="18"/>
        <end position="32"/>
    </location>
</feature>
<feature type="transmembrane region" description="Helical" evidence="7">
    <location>
        <begin position="277"/>
        <end position="298"/>
    </location>
</feature>
<dbReference type="PANTHER" id="PTHR23501">
    <property type="entry name" value="MAJOR FACILITATOR SUPERFAMILY"/>
    <property type="match status" value="1"/>
</dbReference>
<evidence type="ECO:0000256" key="5">
    <source>
        <dbReference type="ARBA" id="ARBA00023136"/>
    </source>
</evidence>
<keyword evidence="4 7" id="KW-1133">Transmembrane helix</keyword>
<dbReference type="Proteomes" id="UP000829364">
    <property type="component" value="Chromosome 10"/>
</dbReference>
<evidence type="ECO:0000259" key="8">
    <source>
        <dbReference type="PROSITE" id="PS50850"/>
    </source>
</evidence>
<feature type="transmembrane region" description="Helical" evidence="7">
    <location>
        <begin position="205"/>
        <end position="228"/>
    </location>
</feature>
<evidence type="ECO:0000256" key="7">
    <source>
        <dbReference type="SAM" id="Phobius"/>
    </source>
</evidence>
<dbReference type="SUPFAM" id="SSF103473">
    <property type="entry name" value="MFS general substrate transporter"/>
    <property type="match status" value="1"/>
</dbReference>
<feature type="transmembrane region" description="Helical" evidence="7">
    <location>
        <begin position="248"/>
        <end position="271"/>
    </location>
</feature>
<dbReference type="PROSITE" id="PS50850">
    <property type="entry name" value="MFS"/>
    <property type="match status" value="1"/>
</dbReference>
<evidence type="ECO:0000256" key="1">
    <source>
        <dbReference type="ARBA" id="ARBA00004141"/>
    </source>
</evidence>
<dbReference type="InterPro" id="IPR011701">
    <property type="entry name" value="MFS"/>
</dbReference>
<evidence type="ECO:0000256" key="4">
    <source>
        <dbReference type="ARBA" id="ARBA00022989"/>
    </source>
</evidence>
<feature type="compositionally biased region" description="Basic and acidic residues" evidence="6">
    <location>
        <begin position="1"/>
        <end position="11"/>
    </location>
</feature>
<accession>A0A9Q8QS77</accession>
<evidence type="ECO:0000256" key="6">
    <source>
        <dbReference type="SAM" id="MobiDB-lite"/>
    </source>
</evidence>
<dbReference type="CDD" id="cd17502">
    <property type="entry name" value="MFS_Azr1_MDR_like"/>
    <property type="match status" value="1"/>
</dbReference>
<keyword evidence="3 7" id="KW-0812">Transmembrane</keyword>
<proteinExistence type="predicted"/>
<keyword evidence="5 7" id="KW-0472">Membrane</keyword>
<feature type="region of interest" description="Disordered" evidence="6">
    <location>
        <begin position="1"/>
        <end position="34"/>
    </location>
</feature>